<evidence type="ECO:0000313" key="2">
    <source>
        <dbReference type="EMBL" id="RDY29206.1"/>
    </source>
</evidence>
<gene>
    <name evidence="2" type="ORF">CHL78_002550</name>
</gene>
<dbReference type="OrthoDB" id="9790504at2"/>
<comment type="caution">
    <text evidence="2">The sequence shown here is derived from an EMBL/GenBank/DDBJ whole genome shotgun (WGS) entry which is preliminary data.</text>
</comment>
<feature type="transmembrane region" description="Helical" evidence="1">
    <location>
        <begin position="42"/>
        <end position="60"/>
    </location>
</feature>
<dbReference type="AlphaFoldDB" id="A0A371J948"/>
<evidence type="ECO:0000313" key="3">
    <source>
        <dbReference type="Proteomes" id="UP000215694"/>
    </source>
</evidence>
<keyword evidence="1" id="KW-0472">Membrane</keyword>
<accession>A0A371J948</accession>
<protein>
    <submittedName>
        <fullName evidence="2">Stage V sporulation protein AC</fullName>
    </submittedName>
</protein>
<keyword evidence="3" id="KW-1185">Reference proteome</keyword>
<keyword evidence="1" id="KW-0812">Transmembrane</keyword>
<name>A0A371J948_9FIRM</name>
<proteinExistence type="predicted"/>
<keyword evidence="1" id="KW-1133">Transmembrane helix</keyword>
<dbReference type="Proteomes" id="UP000215694">
    <property type="component" value="Unassembled WGS sequence"/>
</dbReference>
<dbReference type="InterPro" id="IPR020144">
    <property type="entry name" value="SpoVAB"/>
</dbReference>
<dbReference type="Pfam" id="PF13782">
    <property type="entry name" value="SpoVAB"/>
    <property type="match status" value="1"/>
</dbReference>
<feature type="transmembrane region" description="Helical" evidence="1">
    <location>
        <begin position="6"/>
        <end position="30"/>
    </location>
</feature>
<feature type="transmembrane region" description="Helical" evidence="1">
    <location>
        <begin position="111"/>
        <end position="134"/>
    </location>
</feature>
<organism evidence="2 3">
    <name type="scientific">Romboutsia weinsteinii</name>
    <dbReference type="NCBI Taxonomy" id="2020949"/>
    <lineage>
        <taxon>Bacteria</taxon>
        <taxon>Bacillati</taxon>
        <taxon>Bacillota</taxon>
        <taxon>Clostridia</taxon>
        <taxon>Peptostreptococcales</taxon>
        <taxon>Peptostreptococcaceae</taxon>
        <taxon>Romboutsia</taxon>
    </lineage>
</organism>
<sequence length="135" mass="14435">MKIFLIVFGLSSGVMVGAGVIAMLVLVGLVPRISHVSNTIPFIGVYERLLIIGTCLGSVLSLQNHNLKMDGVIVIIAGIAYGIFLGFLSSGIAEVIDYIPTISRRLKLPTICLKYIIISLIIGKVIGSLLGWIII</sequence>
<feature type="transmembrane region" description="Helical" evidence="1">
    <location>
        <begin position="72"/>
        <end position="99"/>
    </location>
</feature>
<dbReference type="RefSeq" id="WP_094368899.1">
    <property type="nucleotide sequence ID" value="NZ_NOJY02000003.1"/>
</dbReference>
<reference evidence="2 3" key="1">
    <citation type="journal article" date="2017" name="Genome Announc.">
        <title>Draft Genome Sequence of Romboutsia weinsteinii sp. nov. Strain CCRI-19649(T) Isolated from Surface Water.</title>
        <authorList>
            <person name="Maheux A.F."/>
            <person name="Boudreau D.K."/>
            <person name="Berube E."/>
            <person name="Boissinot M."/>
            <person name="Cantin P."/>
            <person name="Raymond F."/>
            <person name="Corbeil J."/>
            <person name="Omar R.F."/>
            <person name="Bergeron M.G."/>
        </authorList>
    </citation>
    <scope>NUCLEOTIDE SEQUENCE [LARGE SCALE GENOMIC DNA]</scope>
    <source>
        <strain evidence="2 3">CCRI-19649</strain>
    </source>
</reference>
<evidence type="ECO:0000256" key="1">
    <source>
        <dbReference type="SAM" id="Phobius"/>
    </source>
</evidence>
<dbReference type="EMBL" id="NOJY02000003">
    <property type="protein sequence ID" value="RDY29206.1"/>
    <property type="molecule type" value="Genomic_DNA"/>
</dbReference>